<accession>A0A9P6G8K7</accession>
<comment type="caution">
    <text evidence="1">The sequence shown here is derived from an EMBL/GenBank/DDBJ whole genome shotgun (WGS) entry which is preliminary data.</text>
</comment>
<dbReference type="AlphaFoldDB" id="A0A9P6G8K7"/>
<evidence type="ECO:0000313" key="2">
    <source>
        <dbReference type="Proteomes" id="UP000756921"/>
    </source>
</evidence>
<protein>
    <submittedName>
        <fullName evidence="1">Uncharacterized protein</fullName>
    </submittedName>
</protein>
<name>A0A9P6G8K7_9PLEO</name>
<sequence length="25" mass="2790">MSTSPAKGQYPAFHCAFYNQSLGRK</sequence>
<keyword evidence="2" id="KW-1185">Reference proteome</keyword>
<dbReference type="EMBL" id="WJXW01000013">
    <property type="protein sequence ID" value="KAF9730902.1"/>
    <property type="molecule type" value="Genomic_DNA"/>
</dbReference>
<reference evidence="1" key="1">
    <citation type="journal article" date="2020" name="Mol. Plant Microbe Interact.">
        <title>Genome Sequence of the Biocontrol Agent Coniothyrium minitans strain Conio (IMI 134523).</title>
        <authorList>
            <person name="Patel D."/>
            <person name="Shittu T.A."/>
            <person name="Baroncelli R."/>
            <person name="Muthumeenakshi S."/>
            <person name="Osborne T.H."/>
            <person name="Janganan T.K."/>
            <person name="Sreenivasaprasad S."/>
        </authorList>
    </citation>
    <scope>NUCLEOTIDE SEQUENCE</scope>
    <source>
        <strain evidence="1">Conio</strain>
    </source>
</reference>
<proteinExistence type="predicted"/>
<gene>
    <name evidence="1" type="ORF">PMIN01_10860</name>
</gene>
<organism evidence="1 2">
    <name type="scientific">Paraphaeosphaeria minitans</name>
    <dbReference type="NCBI Taxonomy" id="565426"/>
    <lineage>
        <taxon>Eukaryota</taxon>
        <taxon>Fungi</taxon>
        <taxon>Dikarya</taxon>
        <taxon>Ascomycota</taxon>
        <taxon>Pezizomycotina</taxon>
        <taxon>Dothideomycetes</taxon>
        <taxon>Pleosporomycetidae</taxon>
        <taxon>Pleosporales</taxon>
        <taxon>Massarineae</taxon>
        <taxon>Didymosphaeriaceae</taxon>
        <taxon>Paraphaeosphaeria</taxon>
    </lineage>
</organism>
<dbReference type="Proteomes" id="UP000756921">
    <property type="component" value="Unassembled WGS sequence"/>
</dbReference>
<evidence type="ECO:0000313" key="1">
    <source>
        <dbReference type="EMBL" id="KAF9730902.1"/>
    </source>
</evidence>